<reference evidence="6 7" key="1">
    <citation type="submission" date="2020-08" db="EMBL/GenBank/DDBJ databases">
        <title>Novel species isolated from subtropical streams in China.</title>
        <authorList>
            <person name="Lu H."/>
        </authorList>
    </citation>
    <scope>NUCLEOTIDE SEQUENCE [LARGE SCALE GENOMIC DNA]</scope>
    <source>
        <strain evidence="6 7">CY18W</strain>
    </source>
</reference>
<protein>
    <submittedName>
        <fullName evidence="6">1-acyl-sn-glycerol-3-phosphate acyltransferase</fullName>
    </submittedName>
</protein>
<evidence type="ECO:0000256" key="1">
    <source>
        <dbReference type="ARBA" id="ARBA00005189"/>
    </source>
</evidence>
<keyword evidence="7" id="KW-1185">Reference proteome</keyword>
<feature type="transmembrane region" description="Helical" evidence="4">
    <location>
        <begin position="20"/>
        <end position="41"/>
    </location>
</feature>
<comment type="caution">
    <text evidence="6">The sequence shown here is derived from an EMBL/GenBank/DDBJ whole genome shotgun (WGS) entry which is preliminary data.</text>
</comment>
<dbReference type="SMART" id="SM00563">
    <property type="entry name" value="PlsC"/>
    <property type="match status" value="1"/>
</dbReference>
<evidence type="ECO:0000259" key="5">
    <source>
        <dbReference type="SMART" id="SM00563"/>
    </source>
</evidence>
<name>A0ABR6ZVJ2_9BURK</name>
<evidence type="ECO:0000256" key="3">
    <source>
        <dbReference type="ARBA" id="ARBA00023315"/>
    </source>
</evidence>
<dbReference type="Proteomes" id="UP000650424">
    <property type="component" value="Unassembled WGS sequence"/>
</dbReference>
<keyword evidence="4" id="KW-0472">Membrane</keyword>
<dbReference type="PANTHER" id="PTHR10434:SF66">
    <property type="entry name" value="PHOSPHOLIPID_GLYCEROL ACYLTRANSFERASE DOMAIN-CONTAINING PROTEIN"/>
    <property type="match status" value="1"/>
</dbReference>
<proteinExistence type="predicted"/>
<feature type="domain" description="Phospholipid/glycerol acyltransferase" evidence="5">
    <location>
        <begin position="86"/>
        <end position="194"/>
    </location>
</feature>
<dbReference type="EMBL" id="JACOGF010000011">
    <property type="protein sequence ID" value="MBC3919824.1"/>
    <property type="molecule type" value="Genomic_DNA"/>
</dbReference>
<evidence type="ECO:0000313" key="6">
    <source>
        <dbReference type="EMBL" id="MBC3919824.1"/>
    </source>
</evidence>
<dbReference type="InterPro" id="IPR002123">
    <property type="entry name" value="Plipid/glycerol_acylTrfase"/>
</dbReference>
<dbReference type="SUPFAM" id="SSF69593">
    <property type="entry name" value="Glycerol-3-phosphate (1)-acyltransferase"/>
    <property type="match status" value="1"/>
</dbReference>
<dbReference type="CDD" id="cd07989">
    <property type="entry name" value="LPLAT_AGPAT-like"/>
    <property type="match status" value="1"/>
</dbReference>
<keyword evidence="4" id="KW-0812">Transmembrane</keyword>
<comment type="pathway">
    <text evidence="1">Lipid metabolism.</text>
</comment>
<evidence type="ECO:0000256" key="2">
    <source>
        <dbReference type="ARBA" id="ARBA00022679"/>
    </source>
</evidence>
<keyword evidence="3 6" id="KW-0012">Acyltransferase</keyword>
<dbReference type="Pfam" id="PF01553">
    <property type="entry name" value="Acyltransferase"/>
    <property type="match status" value="1"/>
</dbReference>
<evidence type="ECO:0000256" key="4">
    <source>
        <dbReference type="SAM" id="Phobius"/>
    </source>
</evidence>
<dbReference type="RefSeq" id="WP_186949073.1">
    <property type="nucleotide sequence ID" value="NZ_JACOGF010000011.1"/>
</dbReference>
<evidence type="ECO:0000313" key="7">
    <source>
        <dbReference type="Proteomes" id="UP000650424"/>
    </source>
</evidence>
<keyword evidence="4" id="KW-1133">Transmembrane helix</keyword>
<sequence length="257" mass="29157">MFDHLDRYWRIVATGISFTAFGIGGVVLWAVVFPTLYLLVWQQERRRTMARHIIRWTFRGFVGLMRLLGVLRYELIGLEKLERGGLLILANHPTLIDTVFLMAFVKHADCIVKGRLRNNVFTRGPVRAAAYISNEHGQDLLEACIASLRAGNNLIIFPEGTRTPADGVISLKRGAANIAVRGVRAVTPVLIRCEPPTLGKGEKWWQVPRRLAQFRIEVRDDIPIQGFIDAGQSDVMAARHLTDHLQHYFTEENQRHA</sequence>
<keyword evidence="2" id="KW-0808">Transferase</keyword>
<dbReference type="PANTHER" id="PTHR10434">
    <property type="entry name" value="1-ACYL-SN-GLYCEROL-3-PHOSPHATE ACYLTRANSFERASE"/>
    <property type="match status" value="1"/>
</dbReference>
<accession>A0ABR6ZVJ2</accession>
<gene>
    <name evidence="6" type="ORF">H8L32_20310</name>
</gene>
<organism evidence="6 7">
    <name type="scientific">Undibacterium hunanense</name>
    <dbReference type="NCBI Taxonomy" id="2762292"/>
    <lineage>
        <taxon>Bacteria</taxon>
        <taxon>Pseudomonadati</taxon>
        <taxon>Pseudomonadota</taxon>
        <taxon>Betaproteobacteria</taxon>
        <taxon>Burkholderiales</taxon>
        <taxon>Oxalobacteraceae</taxon>
        <taxon>Undibacterium</taxon>
    </lineage>
</organism>
<dbReference type="GO" id="GO:0016746">
    <property type="term" value="F:acyltransferase activity"/>
    <property type="evidence" value="ECO:0007669"/>
    <property type="project" value="UniProtKB-KW"/>
</dbReference>